<dbReference type="Gene3D" id="2.40.50.140">
    <property type="entry name" value="Nucleic acid-binding proteins"/>
    <property type="match status" value="1"/>
</dbReference>
<dbReference type="GO" id="GO:0003727">
    <property type="term" value="F:single-stranded RNA binding"/>
    <property type="evidence" value="ECO:0007669"/>
    <property type="project" value="TreeGrafter"/>
</dbReference>
<comment type="function">
    <text evidence="4">DNA-dependent RNA polymerase which catalyzes the transcription of DNA into RNA using the four ribonucleoside triphosphates as substrates.</text>
</comment>
<comment type="subcellular location">
    <subcellularLocation>
        <location evidence="1 4">Nucleus</location>
    </subcellularLocation>
</comment>
<dbReference type="PANTHER" id="PTHR12709:SF6">
    <property type="entry name" value="DNA-DIRECTED RNA POLYMERASE SUBUNIT 7-LIKE PROTEIN"/>
    <property type="match status" value="1"/>
</dbReference>
<dbReference type="InterPro" id="IPR036898">
    <property type="entry name" value="RNA_pol_Rpb7-like_N_sf"/>
</dbReference>
<evidence type="ECO:0000256" key="1">
    <source>
        <dbReference type="ARBA" id="ARBA00004123"/>
    </source>
</evidence>
<dbReference type="GO" id="GO:0003697">
    <property type="term" value="F:single-stranded DNA binding"/>
    <property type="evidence" value="ECO:0007669"/>
    <property type="project" value="TreeGrafter"/>
</dbReference>
<dbReference type="GO" id="GO:0000428">
    <property type="term" value="C:DNA-directed RNA polymerase complex"/>
    <property type="evidence" value="ECO:0007669"/>
    <property type="project" value="UniProtKB-KW"/>
</dbReference>
<keyword evidence="4" id="KW-0539">Nucleus</keyword>
<sequence length="181" mass="20621">MFCEVELVRDVVILAENLKNGLVLQRSIIMQLLEDLLNEKATKDHGYFLAVTSLKSIGKAEVQEESGDVFFPVVFKCRTFIPLRGEILQGVVHHIYRRGVCLRCGPIKYVYLSARKMPDYHYVPGKNPVFLSEGRSRIENGVAVRFMVLSVRWIEERGETKRDFEMLASLEGDFLGPISSP</sequence>
<dbReference type="Gene3D" id="3.30.1490.120">
    <property type="entry name" value="RNA polymerase Rpb7-like, N-terminal domain"/>
    <property type="match status" value="1"/>
</dbReference>
<evidence type="ECO:0000256" key="3">
    <source>
        <dbReference type="ARBA" id="ARBA00023163"/>
    </source>
</evidence>
<dbReference type="InterPro" id="IPR012340">
    <property type="entry name" value="NA-bd_OB-fold"/>
</dbReference>
<evidence type="ECO:0000256" key="4">
    <source>
        <dbReference type="RuleBase" id="RU369086"/>
    </source>
</evidence>
<proteinExistence type="predicted"/>
<keyword evidence="6" id="KW-1185">Reference proteome</keyword>
<dbReference type="AlphaFoldDB" id="A0AAP0RZK8"/>
<comment type="caution">
    <text evidence="5">The sequence shown here is derived from an EMBL/GenBank/DDBJ whole genome shotgun (WGS) entry which is preliminary data.</text>
</comment>
<name>A0AAP0RZK8_LIQFO</name>
<dbReference type="SUPFAM" id="SSF50249">
    <property type="entry name" value="Nucleic acid-binding proteins"/>
    <property type="match status" value="1"/>
</dbReference>
<dbReference type="GO" id="GO:0006352">
    <property type="term" value="P:DNA-templated transcription initiation"/>
    <property type="evidence" value="ECO:0007669"/>
    <property type="project" value="UniProtKB-UniRule"/>
</dbReference>
<dbReference type="SUPFAM" id="SSF88798">
    <property type="entry name" value="N-terminal, heterodimerisation domain of RBP7 (RpoE)"/>
    <property type="match status" value="1"/>
</dbReference>
<dbReference type="Proteomes" id="UP001415857">
    <property type="component" value="Unassembled WGS sequence"/>
</dbReference>
<reference evidence="5 6" key="1">
    <citation type="journal article" date="2024" name="Plant J.">
        <title>Genome sequences and population genomics reveal climatic adaptation and genomic divergence between two closely related sweetgum species.</title>
        <authorList>
            <person name="Xu W.Q."/>
            <person name="Ren C.Q."/>
            <person name="Zhang X.Y."/>
            <person name="Comes H.P."/>
            <person name="Liu X.H."/>
            <person name="Li Y.G."/>
            <person name="Kettle C.J."/>
            <person name="Jalonen R."/>
            <person name="Gaisberger H."/>
            <person name="Ma Y.Z."/>
            <person name="Qiu Y.X."/>
        </authorList>
    </citation>
    <scope>NUCLEOTIDE SEQUENCE [LARGE SCALE GENOMIC DNA]</scope>
    <source>
        <strain evidence="5">Hangzhou</strain>
    </source>
</reference>
<keyword evidence="2 4" id="KW-0240">DNA-directed RNA polymerase</keyword>
<dbReference type="GO" id="GO:0005634">
    <property type="term" value="C:nucleus"/>
    <property type="evidence" value="ECO:0007669"/>
    <property type="project" value="UniProtKB-SubCell"/>
</dbReference>
<accession>A0AAP0RZK8</accession>
<protein>
    <recommendedName>
        <fullName evidence="4">DNA-directed RNA polymerase subunit</fullName>
    </recommendedName>
</protein>
<dbReference type="EMBL" id="JBBPBK010000003">
    <property type="protein sequence ID" value="KAK9288138.1"/>
    <property type="molecule type" value="Genomic_DNA"/>
</dbReference>
<keyword evidence="3 4" id="KW-0804">Transcription</keyword>
<evidence type="ECO:0000313" key="5">
    <source>
        <dbReference type="EMBL" id="KAK9288138.1"/>
    </source>
</evidence>
<dbReference type="PANTHER" id="PTHR12709">
    <property type="entry name" value="DNA-DIRECTED RNA POLYMERASE II, III"/>
    <property type="match status" value="1"/>
</dbReference>
<dbReference type="InterPro" id="IPR045113">
    <property type="entry name" value="Rpb7-like"/>
</dbReference>
<organism evidence="5 6">
    <name type="scientific">Liquidambar formosana</name>
    <name type="common">Formosan gum</name>
    <dbReference type="NCBI Taxonomy" id="63359"/>
    <lineage>
        <taxon>Eukaryota</taxon>
        <taxon>Viridiplantae</taxon>
        <taxon>Streptophyta</taxon>
        <taxon>Embryophyta</taxon>
        <taxon>Tracheophyta</taxon>
        <taxon>Spermatophyta</taxon>
        <taxon>Magnoliopsida</taxon>
        <taxon>eudicotyledons</taxon>
        <taxon>Gunneridae</taxon>
        <taxon>Pentapetalae</taxon>
        <taxon>Saxifragales</taxon>
        <taxon>Altingiaceae</taxon>
        <taxon>Liquidambar</taxon>
    </lineage>
</organism>
<gene>
    <name evidence="5" type="ORF">L1049_016586</name>
</gene>
<evidence type="ECO:0000256" key="2">
    <source>
        <dbReference type="ARBA" id="ARBA00022478"/>
    </source>
</evidence>
<evidence type="ECO:0000313" key="6">
    <source>
        <dbReference type="Proteomes" id="UP001415857"/>
    </source>
</evidence>